<proteinExistence type="predicted"/>
<accession>X1SGV5</accession>
<feature type="compositionally biased region" description="Basic and acidic residues" evidence="1">
    <location>
        <begin position="10"/>
        <end position="20"/>
    </location>
</feature>
<sequence>GYRNFKRLRRLNESRKKAEVTAKSSASKIDCLNKPPEEKRKIIRKP</sequence>
<name>X1SGV5_9ZZZZ</name>
<dbReference type="EMBL" id="BARW01014324">
    <property type="protein sequence ID" value="GAI74645.1"/>
    <property type="molecule type" value="Genomic_DNA"/>
</dbReference>
<gene>
    <name evidence="2" type="ORF">S12H4_25483</name>
</gene>
<feature type="non-terminal residue" evidence="2">
    <location>
        <position position="46"/>
    </location>
</feature>
<evidence type="ECO:0000256" key="1">
    <source>
        <dbReference type="SAM" id="MobiDB-lite"/>
    </source>
</evidence>
<protein>
    <submittedName>
        <fullName evidence="2">Uncharacterized protein</fullName>
    </submittedName>
</protein>
<feature type="non-terminal residue" evidence="2">
    <location>
        <position position="1"/>
    </location>
</feature>
<comment type="caution">
    <text evidence="2">The sequence shown here is derived from an EMBL/GenBank/DDBJ whole genome shotgun (WGS) entry which is preliminary data.</text>
</comment>
<evidence type="ECO:0000313" key="2">
    <source>
        <dbReference type="EMBL" id="GAI74645.1"/>
    </source>
</evidence>
<dbReference type="AlphaFoldDB" id="X1SGV5"/>
<feature type="region of interest" description="Disordered" evidence="1">
    <location>
        <begin position="1"/>
        <end position="46"/>
    </location>
</feature>
<reference evidence="2" key="1">
    <citation type="journal article" date="2014" name="Front. Microbiol.">
        <title>High frequency of phylogenetically diverse reductive dehalogenase-homologous genes in deep subseafloor sedimentary metagenomes.</title>
        <authorList>
            <person name="Kawai M."/>
            <person name="Futagami T."/>
            <person name="Toyoda A."/>
            <person name="Takaki Y."/>
            <person name="Nishi S."/>
            <person name="Hori S."/>
            <person name="Arai W."/>
            <person name="Tsubouchi T."/>
            <person name="Morono Y."/>
            <person name="Uchiyama I."/>
            <person name="Ito T."/>
            <person name="Fujiyama A."/>
            <person name="Inagaki F."/>
            <person name="Takami H."/>
        </authorList>
    </citation>
    <scope>NUCLEOTIDE SEQUENCE</scope>
    <source>
        <strain evidence="2">Expedition CK06-06</strain>
    </source>
</reference>
<organism evidence="2">
    <name type="scientific">marine sediment metagenome</name>
    <dbReference type="NCBI Taxonomy" id="412755"/>
    <lineage>
        <taxon>unclassified sequences</taxon>
        <taxon>metagenomes</taxon>
        <taxon>ecological metagenomes</taxon>
    </lineage>
</organism>